<name>D5UY46_TSUPD</name>
<reference evidence="6" key="1">
    <citation type="submission" date="2010-03" db="EMBL/GenBank/DDBJ databases">
        <title>The complete chromosome of Tsukamurella paurometabola DSM 20162.</title>
        <authorList>
            <consortium name="US DOE Joint Genome Institute (JGI-PGF)"/>
            <person name="Lucas S."/>
            <person name="Copeland A."/>
            <person name="Lapidus A."/>
            <person name="Glavina del Rio T."/>
            <person name="Dalin E."/>
            <person name="Tice H."/>
            <person name="Bruce D."/>
            <person name="Goodwin L."/>
            <person name="Pitluck S."/>
            <person name="Kyrpides N."/>
            <person name="Mavromatis K."/>
            <person name="Ivanova N."/>
            <person name="Mikhailova N."/>
            <person name="Munk A.C."/>
            <person name="Brettin T."/>
            <person name="Detter J.C."/>
            <person name="Tapia R."/>
            <person name="Han C."/>
            <person name="Larimer F."/>
            <person name="Land M."/>
            <person name="Hauser L."/>
            <person name="Markowitz V."/>
            <person name="Cheng J.-F."/>
            <person name="Hugenholtz P."/>
            <person name="Woyke T."/>
            <person name="Wu D."/>
            <person name="Jando M."/>
            <person name="Brambilla E."/>
            <person name="Klenk H.-P."/>
            <person name="Eisen J.A."/>
        </authorList>
    </citation>
    <scope>NUCLEOTIDE SEQUENCE [LARGE SCALE GENOMIC DNA]</scope>
    <source>
        <strain evidence="6">ATCC 8368 / DSM 20162 / CCUG 35730 / CIP 100753 / JCM 10117 / KCTC 9821 / NBRC 16120 / NCIMB 702349 / NCTC 13040</strain>
    </source>
</reference>
<sequence>MRKAYAAVVALAGLALAGCSTTVAGTAVEDPSAVPRPDTGTYPTTPRQVGPPSADMALALEGRRMAETAPRISDIDSAIRYGGSRFAAGRLIAGPSSVRSTFGPVADGALDRRELGFLMGASNVHSGGAVDPNVKNRAVTAGVFRMPDGAAAAAAVTPRLRDKDSASTPDRNPVDIPGYSAAIAYTADYKLMNQDPSTVAFLAYKQYVIAVYGNWSPDQVRAYFDRQTKGLDGFTPTPLDKVAQLPMDEAGVAKYTLAPPQSDPTRDGSMPATVALLGQSDLIASKKDFDEAGVDVVGQGSNTVYRARDAAGATRLKDAFIAETNSAYGEKQPVTATGVPGSACLRLSPYPGSDSRFTYCVVAVGRYLAEVSAVQQNQAFQALGAGYLMLKDAQ</sequence>
<accession>D5UY46</accession>
<evidence type="ECO:0000259" key="4">
    <source>
        <dbReference type="Pfam" id="PF24092"/>
    </source>
</evidence>
<feature type="domain" description="DUF7373" evidence="4">
    <location>
        <begin position="262"/>
        <end position="392"/>
    </location>
</feature>
<keyword evidence="2" id="KW-0732">Signal</keyword>
<organism evidence="5 6">
    <name type="scientific">Tsukamurella paurometabola (strain ATCC 8368 / DSM 20162 / CCUG 35730 / CIP 100753 / JCM 10117 / KCTC 9821 / NBRC 16120 / NCIMB 702349 / NCTC 13040)</name>
    <name type="common">Corynebacterium paurometabolum</name>
    <dbReference type="NCBI Taxonomy" id="521096"/>
    <lineage>
        <taxon>Bacteria</taxon>
        <taxon>Bacillati</taxon>
        <taxon>Actinomycetota</taxon>
        <taxon>Actinomycetes</taxon>
        <taxon>Mycobacteriales</taxon>
        <taxon>Tsukamurellaceae</taxon>
        <taxon>Tsukamurella</taxon>
    </lineage>
</organism>
<feature type="chain" id="PRO_5003077919" evidence="2">
    <location>
        <begin position="25"/>
        <end position="394"/>
    </location>
</feature>
<dbReference type="KEGG" id="tpr:Tpau_3705"/>
<keyword evidence="6" id="KW-1185">Reference proteome</keyword>
<feature type="domain" description="DUF7373" evidence="3">
    <location>
        <begin position="51"/>
        <end position="247"/>
    </location>
</feature>
<evidence type="ECO:0000313" key="6">
    <source>
        <dbReference type="Proteomes" id="UP000001213"/>
    </source>
</evidence>
<gene>
    <name evidence="5" type="ordered locus">Tpau_3705</name>
</gene>
<dbReference type="eggNOG" id="ENOG5030PKF">
    <property type="taxonomic scope" value="Bacteria"/>
</dbReference>
<evidence type="ECO:0000313" key="5">
    <source>
        <dbReference type="EMBL" id="ADG80283.1"/>
    </source>
</evidence>
<evidence type="ECO:0000256" key="1">
    <source>
        <dbReference type="SAM" id="MobiDB-lite"/>
    </source>
</evidence>
<reference evidence="5 6" key="2">
    <citation type="journal article" date="2011" name="Stand. Genomic Sci.">
        <title>Complete genome sequence of Tsukamurella paurometabola type strain (no. 33).</title>
        <authorList>
            <person name="Munk A.C."/>
            <person name="Lapidus A."/>
            <person name="Lucas S."/>
            <person name="Nolan M."/>
            <person name="Tice H."/>
            <person name="Cheng J.F."/>
            <person name="Del Rio T.G."/>
            <person name="Goodwin L."/>
            <person name="Pitluck S."/>
            <person name="Liolios K."/>
            <person name="Huntemann M."/>
            <person name="Ivanova N."/>
            <person name="Mavromatis K."/>
            <person name="Mikhailova N."/>
            <person name="Pati A."/>
            <person name="Chen A."/>
            <person name="Palaniappan K."/>
            <person name="Tapia R."/>
            <person name="Han C."/>
            <person name="Land M."/>
            <person name="Hauser L."/>
            <person name="Chang Y.J."/>
            <person name="Jeffries C.D."/>
            <person name="Brettin T."/>
            <person name="Yasawong M."/>
            <person name="Brambilla E.M."/>
            <person name="Rohde M."/>
            <person name="Sikorski J."/>
            <person name="Goker M."/>
            <person name="Detter J.C."/>
            <person name="Woyke T."/>
            <person name="Bristow J."/>
            <person name="Eisen J.A."/>
            <person name="Markowitz V."/>
            <person name="Hugenholtz P."/>
            <person name="Kyrpides N.C."/>
            <person name="Klenk H.P."/>
        </authorList>
    </citation>
    <scope>NUCLEOTIDE SEQUENCE [LARGE SCALE GENOMIC DNA]</scope>
    <source>
        <strain evidence="6">ATCC 8368 / DSM 20162 / CCUG 35730 / CIP 100753 / JCM 10117 / KCTC 9821 / NBRC 16120 / NCIMB 702349 / NCTC 13040</strain>
    </source>
</reference>
<dbReference type="AlphaFoldDB" id="D5UY46"/>
<evidence type="ECO:0000259" key="3">
    <source>
        <dbReference type="Pfam" id="PF24088"/>
    </source>
</evidence>
<protein>
    <submittedName>
        <fullName evidence="5">Uncharacterized protein</fullName>
    </submittedName>
</protein>
<feature type="signal peptide" evidence="2">
    <location>
        <begin position="1"/>
        <end position="24"/>
    </location>
</feature>
<dbReference type="Pfam" id="PF24092">
    <property type="entry name" value="DUF7373_C"/>
    <property type="match status" value="1"/>
</dbReference>
<evidence type="ECO:0000256" key="2">
    <source>
        <dbReference type="SAM" id="SignalP"/>
    </source>
</evidence>
<feature type="region of interest" description="Disordered" evidence="1">
    <location>
        <begin position="29"/>
        <end position="52"/>
    </location>
</feature>
<dbReference type="EMBL" id="CP001966">
    <property type="protein sequence ID" value="ADG80283.1"/>
    <property type="molecule type" value="Genomic_DNA"/>
</dbReference>
<dbReference type="Pfam" id="PF24088">
    <property type="entry name" value="DUF7373"/>
    <property type="match status" value="1"/>
</dbReference>
<dbReference type="HOGENOM" id="CLU_054533_0_0_11"/>
<dbReference type="PROSITE" id="PS51257">
    <property type="entry name" value="PROKAR_LIPOPROTEIN"/>
    <property type="match status" value="1"/>
</dbReference>
<dbReference type="InterPro" id="IPR055797">
    <property type="entry name" value="DUF7373"/>
</dbReference>
<dbReference type="Proteomes" id="UP000001213">
    <property type="component" value="Chromosome"/>
</dbReference>
<proteinExistence type="predicted"/>
<dbReference type="InterPro" id="IPR056463">
    <property type="entry name" value="DUF7373_C"/>
</dbReference>
<dbReference type="RefSeq" id="WP_013128279.1">
    <property type="nucleotide sequence ID" value="NC_014158.1"/>
</dbReference>
<dbReference type="STRING" id="521096.Tpau_3705"/>